<dbReference type="EMBL" id="PVTT01000002">
    <property type="protein sequence ID" value="PRY93630.1"/>
    <property type="molecule type" value="Genomic_DNA"/>
</dbReference>
<dbReference type="InterPro" id="IPR007420">
    <property type="entry name" value="DUF465"/>
</dbReference>
<evidence type="ECO:0000313" key="2">
    <source>
        <dbReference type="Proteomes" id="UP000238801"/>
    </source>
</evidence>
<name>A0A2T0X3X0_9RHOB</name>
<dbReference type="RefSeq" id="WP_106161205.1">
    <property type="nucleotide sequence ID" value="NZ_PVTT01000002.1"/>
</dbReference>
<dbReference type="Proteomes" id="UP000238801">
    <property type="component" value="Unassembled WGS sequence"/>
</dbReference>
<organism evidence="1 2">
    <name type="scientific">Hasllibacter halocynthiae</name>
    <dbReference type="NCBI Taxonomy" id="595589"/>
    <lineage>
        <taxon>Bacteria</taxon>
        <taxon>Pseudomonadati</taxon>
        <taxon>Pseudomonadota</taxon>
        <taxon>Alphaproteobacteria</taxon>
        <taxon>Rhodobacterales</taxon>
        <taxon>Roseobacteraceae</taxon>
        <taxon>Hasllibacter</taxon>
    </lineage>
</organism>
<sequence>MTTDAHISALRKKHQSLSQQVEAAQRSPSADDLAIAQMKKQKLALKEQMVRLSG</sequence>
<protein>
    <recommendedName>
        <fullName evidence="3">DUF465 domain-containing protein</fullName>
    </recommendedName>
</protein>
<dbReference type="Gene3D" id="6.10.280.50">
    <property type="match status" value="1"/>
</dbReference>
<dbReference type="Pfam" id="PF04325">
    <property type="entry name" value="DUF465"/>
    <property type="match status" value="1"/>
</dbReference>
<reference evidence="1 2" key="1">
    <citation type="submission" date="2018-03" db="EMBL/GenBank/DDBJ databases">
        <title>Genomic Encyclopedia of Archaeal and Bacterial Type Strains, Phase II (KMG-II): from individual species to whole genera.</title>
        <authorList>
            <person name="Goeker M."/>
        </authorList>
    </citation>
    <scope>NUCLEOTIDE SEQUENCE [LARGE SCALE GENOMIC DNA]</scope>
    <source>
        <strain evidence="1 2">DSM 29318</strain>
    </source>
</reference>
<keyword evidence="2" id="KW-1185">Reference proteome</keyword>
<accession>A0A2T0X3X0</accession>
<gene>
    <name evidence="1" type="ORF">BCF33_2511</name>
</gene>
<dbReference type="AlphaFoldDB" id="A0A2T0X3X0"/>
<dbReference type="OrthoDB" id="7362854at2"/>
<comment type="caution">
    <text evidence="1">The sequence shown here is derived from an EMBL/GenBank/DDBJ whole genome shotgun (WGS) entry which is preliminary data.</text>
</comment>
<evidence type="ECO:0008006" key="3">
    <source>
        <dbReference type="Google" id="ProtNLM"/>
    </source>
</evidence>
<evidence type="ECO:0000313" key="1">
    <source>
        <dbReference type="EMBL" id="PRY93630.1"/>
    </source>
</evidence>
<dbReference type="InterPro" id="IPR038444">
    <property type="entry name" value="DUF465_sf"/>
</dbReference>
<proteinExistence type="predicted"/>